<dbReference type="KEGG" id="cim:CIMG_13265"/>
<organism evidence="1 2">
    <name type="scientific">Coccidioides immitis (strain RS)</name>
    <name type="common">Valley fever fungus</name>
    <dbReference type="NCBI Taxonomy" id="246410"/>
    <lineage>
        <taxon>Eukaryota</taxon>
        <taxon>Fungi</taxon>
        <taxon>Dikarya</taxon>
        <taxon>Ascomycota</taxon>
        <taxon>Pezizomycotina</taxon>
        <taxon>Eurotiomycetes</taxon>
        <taxon>Eurotiomycetidae</taxon>
        <taxon>Onygenales</taxon>
        <taxon>Onygenaceae</taxon>
        <taxon>Coccidioides</taxon>
    </lineage>
</organism>
<dbReference type="RefSeq" id="XP_001240960.2">
    <property type="nucleotide sequence ID" value="XM_001240959.2"/>
</dbReference>
<proteinExistence type="predicted"/>
<dbReference type="AlphaFoldDB" id="J3K4V5"/>
<sequence length="79" mass="8808">MLETSLENGKYLMLFLERGSFTSAKDLQNFMDWKKCTTCLGTSGHMAPQCKQDIETLGDFVSEDRFPSPVPKVAENATA</sequence>
<reference evidence="2" key="2">
    <citation type="journal article" date="2010" name="Genome Res.">
        <title>Population genomic sequencing of Coccidioides fungi reveals recent hybridization and transposon control.</title>
        <authorList>
            <person name="Neafsey D.E."/>
            <person name="Barker B.M."/>
            <person name="Sharpton T.J."/>
            <person name="Stajich J.E."/>
            <person name="Park D.J."/>
            <person name="Whiston E."/>
            <person name="Hung C.-Y."/>
            <person name="McMahan C."/>
            <person name="White J."/>
            <person name="Sykes S."/>
            <person name="Heiman D."/>
            <person name="Young S."/>
            <person name="Zeng Q."/>
            <person name="Abouelleil A."/>
            <person name="Aftuck L."/>
            <person name="Bessette D."/>
            <person name="Brown A."/>
            <person name="FitzGerald M."/>
            <person name="Lui A."/>
            <person name="Macdonald J.P."/>
            <person name="Priest M."/>
            <person name="Orbach M.J."/>
            <person name="Galgiani J.N."/>
            <person name="Kirkland T.N."/>
            <person name="Cole G.T."/>
            <person name="Birren B.W."/>
            <person name="Henn M.R."/>
            <person name="Taylor J.W."/>
            <person name="Rounsley S.D."/>
        </authorList>
    </citation>
    <scope>GENOME REANNOTATION</scope>
    <source>
        <strain evidence="2">RS</strain>
    </source>
</reference>
<keyword evidence="2" id="KW-1185">Reference proteome</keyword>
<evidence type="ECO:0000313" key="2">
    <source>
        <dbReference type="Proteomes" id="UP000001261"/>
    </source>
</evidence>
<protein>
    <submittedName>
        <fullName evidence="1">Uncharacterized protein</fullName>
    </submittedName>
</protein>
<name>J3K4V5_COCIM</name>
<accession>J3K4V5</accession>
<dbReference type="Proteomes" id="UP000001261">
    <property type="component" value="Unassembled WGS sequence"/>
</dbReference>
<dbReference type="VEuPathDB" id="FungiDB:CIMG_13265"/>
<dbReference type="InParanoid" id="J3K4V5"/>
<gene>
    <name evidence="1" type="ORF">CIMG_13265</name>
</gene>
<dbReference type="GeneID" id="24164892"/>
<reference evidence="2" key="1">
    <citation type="journal article" date="2009" name="Genome Res.">
        <title>Comparative genomic analyses of the human fungal pathogens Coccidioides and their relatives.</title>
        <authorList>
            <person name="Sharpton T.J."/>
            <person name="Stajich J.E."/>
            <person name="Rounsley S.D."/>
            <person name="Gardner M.J."/>
            <person name="Wortman J.R."/>
            <person name="Jordar V.S."/>
            <person name="Maiti R."/>
            <person name="Kodira C.D."/>
            <person name="Neafsey D.E."/>
            <person name="Zeng Q."/>
            <person name="Hung C.-Y."/>
            <person name="McMahan C."/>
            <person name="Muszewska A."/>
            <person name="Grynberg M."/>
            <person name="Mandel M.A."/>
            <person name="Kellner E.M."/>
            <person name="Barker B.M."/>
            <person name="Galgiani J.N."/>
            <person name="Orbach M.J."/>
            <person name="Kirkland T.N."/>
            <person name="Cole G.T."/>
            <person name="Henn M.R."/>
            <person name="Birren B.W."/>
            <person name="Taylor J.W."/>
        </authorList>
    </citation>
    <scope>NUCLEOTIDE SEQUENCE [LARGE SCALE GENOMIC DNA]</scope>
    <source>
        <strain evidence="2">RS</strain>
    </source>
</reference>
<dbReference type="EMBL" id="GG704913">
    <property type="protein sequence ID" value="EAS29377.3"/>
    <property type="molecule type" value="Genomic_DNA"/>
</dbReference>
<evidence type="ECO:0000313" key="1">
    <source>
        <dbReference type="EMBL" id="EAS29377.3"/>
    </source>
</evidence>